<keyword evidence="2" id="KW-0732">Signal</keyword>
<protein>
    <submittedName>
        <fullName evidence="3">Uncharacterized protein</fullName>
    </submittedName>
</protein>
<evidence type="ECO:0000313" key="3">
    <source>
        <dbReference type="EMBL" id="KAF5825425.1"/>
    </source>
</evidence>
<feature type="compositionally biased region" description="Pro residues" evidence="1">
    <location>
        <begin position="83"/>
        <end position="99"/>
    </location>
</feature>
<organism evidence="3 4">
    <name type="scientific">Dunaliella salina</name>
    <name type="common">Green alga</name>
    <name type="synonym">Protococcus salinus</name>
    <dbReference type="NCBI Taxonomy" id="3046"/>
    <lineage>
        <taxon>Eukaryota</taxon>
        <taxon>Viridiplantae</taxon>
        <taxon>Chlorophyta</taxon>
        <taxon>core chlorophytes</taxon>
        <taxon>Chlorophyceae</taxon>
        <taxon>CS clade</taxon>
        <taxon>Chlamydomonadales</taxon>
        <taxon>Dunaliellaceae</taxon>
        <taxon>Dunaliella</taxon>
    </lineage>
</organism>
<feature type="chain" id="PRO_5046457103" evidence="2">
    <location>
        <begin position="20"/>
        <end position="99"/>
    </location>
</feature>
<evidence type="ECO:0000256" key="1">
    <source>
        <dbReference type="SAM" id="MobiDB-lite"/>
    </source>
</evidence>
<comment type="caution">
    <text evidence="3">The sequence shown here is derived from an EMBL/GenBank/DDBJ whole genome shotgun (WGS) entry which is preliminary data.</text>
</comment>
<feature type="region of interest" description="Disordered" evidence="1">
    <location>
        <begin position="78"/>
        <end position="99"/>
    </location>
</feature>
<dbReference type="Proteomes" id="UP000815325">
    <property type="component" value="Unassembled WGS sequence"/>
</dbReference>
<name>A0ABQ7FSB2_DUNSA</name>
<reference evidence="3" key="1">
    <citation type="submission" date="2017-08" db="EMBL/GenBank/DDBJ databases">
        <authorList>
            <person name="Polle J.E."/>
            <person name="Barry K."/>
            <person name="Cushman J."/>
            <person name="Schmutz J."/>
            <person name="Tran D."/>
            <person name="Hathwaick L.T."/>
            <person name="Yim W.C."/>
            <person name="Jenkins J."/>
            <person name="Mckie-Krisberg Z.M."/>
            <person name="Prochnik S."/>
            <person name="Lindquist E."/>
            <person name="Dockter R.B."/>
            <person name="Adam C."/>
            <person name="Molina H."/>
            <person name="Bunkerborg J."/>
            <person name="Jin E."/>
            <person name="Buchheim M."/>
            <person name="Magnuson J."/>
        </authorList>
    </citation>
    <scope>NUCLEOTIDE SEQUENCE</scope>
    <source>
        <strain evidence="3">CCAP 19/18</strain>
    </source>
</reference>
<accession>A0ABQ7FSB2</accession>
<feature type="signal peptide" evidence="2">
    <location>
        <begin position="1"/>
        <end position="19"/>
    </location>
</feature>
<keyword evidence="4" id="KW-1185">Reference proteome</keyword>
<sequence length="99" mass="10522">MVCLLLLQTYLLVATSCNSTGNTPPESFISKEDTVGYNDDNGGTKLSRVTFHAAPDTDYFIIVEGAKDLCGHSDVRITVLQDSPPPPPPSPTPPPPPSP</sequence>
<evidence type="ECO:0000256" key="2">
    <source>
        <dbReference type="SAM" id="SignalP"/>
    </source>
</evidence>
<feature type="non-terminal residue" evidence="3">
    <location>
        <position position="99"/>
    </location>
</feature>
<proteinExistence type="predicted"/>
<evidence type="ECO:0000313" key="4">
    <source>
        <dbReference type="Proteomes" id="UP000815325"/>
    </source>
</evidence>
<gene>
    <name evidence="3" type="ORF">DUNSADRAFT_10180</name>
</gene>
<dbReference type="EMBL" id="MU073142">
    <property type="protein sequence ID" value="KAF5825425.1"/>
    <property type="molecule type" value="Genomic_DNA"/>
</dbReference>